<evidence type="ECO:0000259" key="6">
    <source>
        <dbReference type="Pfam" id="PF13193"/>
    </source>
</evidence>
<protein>
    <submittedName>
        <fullName evidence="7">AMP-binding protein</fullName>
    </submittedName>
</protein>
<evidence type="ECO:0000259" key="5">
    <source>
        <dbReference type="Pfam" id="PF00501"/>
    </source>
</evidence>
<gene>
    <name evidence="7" type="ORF">OUY24_03200</name>
</gene>
<dbReference type="InterPro" id="IPR042099">
    <property type="entry name" value="ANL_N_sf"/>
</dbReference>
<keyword evidence="8" id="KW-1185">Reference proteome</keyword>
<name>A0ABT4SQV6_9ACTN</name>
<evidence type="ECO:0000256" key="3">
    <source>
        <dbReference type="ARBA" id="ARBA00022832"/>
    </source>
</evidence>
<dbReference type="PROSITE" id="PS00455">
    <property type="entry name" value="AMP_BINDING"/>
    <property type="match status" value="1"/>
</dbReference>
<evidence type="ECO:0000256" key="1">
    <source>
        <dbReference type="ARBA" id="ARBA00006432"/>
    </source>
</evidence>
<feature type="domain" description="AMP-binding enzyme C-terminal" evidence="6">
    <location>
        <begin position="423"/>
        <end position="497"/>
    </location>
</feature>
<dbReference type="InterPro" id="IPR045851">
    <property type="entry name" value="AMP-bd_C_sf"/>
</dbReference>
<dbReference type="InterPro" id="IPR000873">
    <property type="entry name" value="AMP-dep_synth/lig_dom"/>
</dbReference>
<dbReference type="PANTHER" id="PTHR43859:SF4">
    <property type="entry name" value="BUTANOATE--COA LIGASE AAE1-RELATED"/>
    <property type="match status" value="1"/>
</dbReference>
<keyword evidence="3" id="KW-0276">Fatty acid metabolism</keyword>
<accession>A0ABT4SQV6</accession>
<evidence type="ECO:0000256" key="2">
    <source>
        <dbReference type="ARBA" id="ARBA00022598"/>
    </source>
</evidence>
<dbReference type="Pfam" id="PF13193">
    <property type="entry name" value="AMP-binding_C"/>
    <property type="match status" value="1"/>
</dbReference>
<dbReference type="Gene3D" id="3.40.50.12780">
    <property type="entry name" value="N-terminal domain of ligase-like"/>
    <property type="match status" value="1"/>
</dbReference>
<dbReference type="EMBL" id="JAPNUD010000005">
    <property type="protein sequence ID" value="MDA0639624.1"/>
    <property type="molecule type" value="Genomic_DNA"/>
</dbReference>
<proteinExistence type="inferred from homology"/>
<comment type="caution">
    <text evidence="7">The sequence shown here is derived from an EMBL/GenBank/DDBJ whole genome shotgun (WGS) entry which is preliminary data.</text>
</comment>
<dbReference type="PANTHER" id="PTHR43859">
    <property type="entry name" value="ACYL-ACTIVATING ENZYME"/>
    <property type="match status" value="1"/>
</dbReference>
<evidence type="ECO:0000256" key="4">
    <source>
        <dbReference type="ARBA" id="ARBA00023098"/>
    </source>
</evidence>
<evidence type="ECO:0000313" key="8">
    <source>
        <dbReference type="Proteomes" id="UP001212498"/>
    </source>
</evidence>
<dbReference type="Proteomes" id="UP001212498">
    <property type="component" value="Unassembled WGS sequence"/>
</dbReference>
<organism evidence="7 8">
    <name type="scientific">Nonomuraea ferruginea</name>
    <dbReference type="NCBI Taxonomy" id="46174"/>
    <lineage>
        <taxon>Bacteria</taxon>
        <taxon>Bacillati</taxon>
        <taxon>Actinomycetota</taxon>
        <taxon>Actinomycetes</taxon>
        <taxon>Streptosporangiales</taxon>
        <taxon>Streptosporangiaceae</taxon>
        <taxon>Nonomuraea</taxon>
    </lineage>
</organism>
<comment type="similarity">
    <text evidence="1">Belongs to the ATP-dependent AMP-binding enzyme family.</text>
</comment>
<keyword evidence="4" id="KW-0443">Lipid metabolism</keyword>
<evidence type="ECO:0000313" key="7">
    <source>
        <dbReference type="EMBL" id="MDA0639624.1"/>
    </source>
</evidence>
<dbReference type="Gene3D" id="3.30.300.30">
    <property type="match status" value="1"/>
</dbReference>
<feature type="domain" description="AMP-dependent synthetase/ligase" evidence="5">
    <location>
        <begin position="15"/>
        <end position="378"/>
    </location>
</feature>
<dbReference type="Pfam" id="PF00501">
    <property type="entry name" value="AMP-binding"/>
    <property type="match status" value="1"/>
</dbReference>
<sequence>MAGYTFTPLTPTAFLERSAVVHGHRTAIVDGDRRFTYREFGERCRRLAGALTATGVRPGDRVAALCLNSHVMLEAHHGVPWAGASLVSLNPRLSSDEHAYIVRHSGARTIIATAELLDRARDVALACDAELVVAGGPEDDYEDRLAAAGQTVVPVADEAALVAVNYTSGTTGTPKGVMYHHRGAYLQSLAMAYHLGLAADSVYLWTLPMFHCNGWCFTWAVTAAGATHVCQRSFDPAGTWGLVREHGVTHLCAAPTVLTMLAAGHPGDRREGLRVRVATGGAPPSPSLLERLDALAMDVTHLYGLTETFGPIAINEWLPEWNREAPSERARLLSRQGVGNIVADRLRVVDDAGADVPRDGETVGEIAVRGNDVMLGYLGEAPPADDWWRTGDLAVMHGDGYVEIRDRLKDVIISGGENIASVEVERVLESHPAVLECAVVGRPDSTWGEVPVAYVTIRPGQAATEAELVRYVRARTAHFKAPKTVLFGQLPKTSTGKIQKGLLRENLRRSASAGLATSDDPPGD</sequence>
<dbReference type="RefSeq" id="WP_271275099.1">
    <property type="nucleotide sequence ID" value="NZ_BAABFD010000005.1"/>
</dbReference>
<dbReference type="InterPro" id="IPR025110">
    <property type="entry name" value="AMP-bd_C"/>
</dbReference>
<dbReference type="InterPro" id="IPR020845">
    <property type="entry name" value="AMP-binding_CS"/>
</dbReference>
<keyword evidence="2" id="KW-0436">Ligase</keyword>
<dbReference type="SUPFAM" id="SSF56801">
    <property type="entry name" value="Acetyl-CoA synthetase-like"/>
    <property type="match status" value="1"/>
</dbReference>
<reference evidence="7 8" key="1">
    <citation type="submission" date="2022-11" db="EMBL/GenBank/DDBJ databases">
        <title>Nonomuraea corallina sp. nov., a new species of the genus Nonomuraea isolated from sea side sediment in Thai sea.</title>
        <authorList>
            <person name="Ngamcharungchit C."/>
            <person name="Matsumoto A."/>
            <person name="Suriyachadkun C."/>
            <person name="Panbangred W."/>
            <person name="Inahashi Y."/>
            <person name="Intra B."/>
        </authorList>
    </citation>
    <scope>NUCLEOTIDE SEQUENCE [LARGE SCALE GENOMIC DNA]</scope>
    <source>
        <strain evidence="7 8">DSM 43553</strain>
    </source>
</reference>